<evidence type="ECO:0000313" key="3">
    <source>
        <dbReference type="Proteomes" id="UP000053105"/>
    </source>
</evidence>
<organism evidence="2 3">
    <name type="scientific">Melipona quadrifasciata</name>
    <dbReference type="NCBI Taxonomy" id="166423"/>
    <lineage>
        <taxon>Eukaryota</taxon>
        <taxon>Metazoa</taxon>
        <taxon>Ecdysozoa</taxon>
        <taxon>Arthropoda</taxon>
        <taxon>Hexapoda</taxon>
        <taxon>Insecta</taxon>
        <taxon>Pterygota</taxon>
        <taxon>Neoptera</taxon>
        <taxon>Endopterygota</taxon>
        <taxon>Hymenoptera</taxon>
        <taxon>Apocrita</taxon>
        <taxon>Aculeata</taxon>
        <taxon>Apoidea</taxon>
        <taxon>Anthophila</taxon>
        <taxon>Apidae</taxon>
        <taxon>Melipona</taxon>
    </lineage>
</organism>
<reference evidence="2 3" key="1">
    <citation type="submission" date="2015-07" db="EMBL/GenBank/DDBJ databases">
        <title>The genome of Melipona quadrifasciata.</title>
        <authorList>
            <person name="Pan H."/>
            <person name="Kapheim K."/>
        </authorList>
    </citation>
    <scope>NUCLEOTIDE SEQUENCE [LARGE SCALE GENOMIC DNA]</scope>
    <source>
        <strain evidence="2">0111107301</strain>
        <tissue evidence="2">Whole body</tissue>
    </source>
</reference>
<gene>
    <name evidence="2" type="ORF">WN51_00716</name>
</gene>
<dbReference type="EMBL" id="KQ435812">
    <property type="protein sequence ID" value="KOX72776.1"/>
    <property type="molecule type" value="Genomic_DNA"/>
</dbReference>
<dbReference type="AlphaFoldDB" id="A0A0M8ZYN9"/>
<keyword evidence="3" id="KW-1185">Reference proteome</keyword>
<sequence>MTQRNEEVERAAELNEKQKISENKSRNSLKAMFTIVPQVTHNLLKIVNKGCAFARTYSMENRKQRMLEGCLENASEILETAQTFSSVEQFDLLKCQSIRTAKHNLKKDKDERGEGILPRSFKNHRASSGALVFQPSVRQSEARVMWSEEEPRRSKEGVCSSR</sequence>
<dbReference type="Proteomes" id="UP000053105">
    <property type="component" value="Unassembled WGS sequence"/>
</dbReference>
<feature type="region of interest" description="Disordered" evidence="1">
    <location>
        <begin position="143"/>
        <end position="162"/>
    </location>
</feature>
<accession>A0A0M8ZYN9</accession>
<protein>
    <submittedName>
        <fullName evidence="2">Uncharacterized protein</fullName>
    </submittedName>
</protein>
<evidence type="ECO:0000313" key="2">
    <source>
        <dbReference type="EMBL" id="KOX72776.1"/>
    </source>
</evidence>
<name>A0A0M8ZYN9_9HYME</name>
<proteinExistence type="predicted"/>
<evidence type="ECO:0000256" key="1">
    <source>
        <dbReference type="SAM" id="MobiDB-lite"/>
    </source>
</evidence>